<organism evidence="1 2">
    <name type="scientific">Prorocentrum cordatum</name>
    <dbReference type="NCBI Taxonomy" id="2364126"/>
    <lineage>
        <taxon>Eukaryota</taxon>
        <taxon>Sar</taxon>
        <taxon>Alveolata</taxon>
        <taxon>Dinophyceae</taxon>
        <taxon>Prorocentrales</taxon>
        <taxon>Prorocentraceae</taxon>
        <taxon>Prorocentrum</taxon>
    </lineage>
</organism>
<evidence type="ECO:0000313" key="1">
    <source>
        <dbReference type="EMBL" id="CAK0898074.1"/>
    </source>
</evidence>
<feature type="non-terminal residue" evidence="1">
    <location>
        <position position="137"/>
    </location>
</feature>
<reference evidence="1" key="1">
    <citation type="submission" date="2023-10" db="EMBL/GenBank/DDBJ databases">
        <authorList>
            <person name="Chen Y."/>
            <person name="Shah S."/>
            <person name="Dougan E. K."/>
            <person name="Thang M."/>
            <person name="Chan C."/>
        </authorList>
    </citation>
    <scope>NUCLEOTIDE SEQUENCE [LARGE SCALE GENOMIC DNA]</scope>
</reference>
<name>A0ABN9XIL6_9DINO</name>
<keyword evidence="2" id="KW-1185">Reference proteome</keyword>
<dbReference type="EMBL" id="CAUYUJ010020425">
    <property type="protein sequence ID" value="CAK0898074.1"/>
    <property type="molecule type" value="Genomic_DNA"/>
</dbReference>
<gene>
    <name evidence="1" type="ORF">PCOR1329_LOCUS76060</name>
</gene>
<sequence length="137" mass="14632">MRWPPLGMPALMAHTFAQRSFSNSASSLGSLALVVMLPVGCNGALSVAVHSTEAFLMEWRGSVTVTEQDLTGPWPPRICSSVDEGPYCGQLSELSAGPGPGSSAPFLVDGMFFERTQALNKGAFANWENTRLETPLE</sequence>
<proteinExistence type="predicted"/>
<protein>
    <submittedName>
        <fullName evidence="1">Uncharacterized protein</fullName>
    </submittedName>
</protein>
<dbReference type="Proteomes" id="UP001189429">
    <property type="component" value="Unassembled WGS sequence"/>
</dbReference>
<accession>A0ABN9XIL6</accession>
<comment type="caution">
    <text evidence="1">The sequence shown here is derived from an EMBL/GenBank/DDBJ whole genome shotgun (WGS) entry which is preliminary data.</text>
</comment>
<evidence type="ECO:0000313" key="2">
    <source>
        <dbReference type="Proteomes" id="UP001189429"/>
    </source>
</evidence>